<dbReference type="AlphaFoldDB" id="A0A285EHP5"/>
<feature type="compositionally biased region" description="Pro residues" evidence="1">
    <location>
        <begin position="25"/>
        <end position="41"/>
    </location>
</feature>
<feature type="compositionally biased region" description="Basic and acidic residues" evidence="1">
    <location>
        <begin position="47"/>
        <end position="60"/>
    </location>
</feature>
<keyword evidence="3" id="KW-1185">Reference proteome</keyword>
<accession>A0A285EHP5</accession>
<dbReference type="EMBL" id="OBDO01000011">
    <property type="protein sequence ID" value="SNX98530.1"/>
    <property type="molecule type" value="Genomic_DNA"/>
</dbReference>
<feature type="region of interest" description="Disordered" evidence="1">
    <location>
        <begin position="1"/>
        <end position="60"/>
    </location>
</feature>
<evidence type="ECO:0000313" key="2">
    <source>
        <dbReference type="EMBL" id="SNX98530.1"/>
    </source>
</evidence>
<organism evidence="2 3">
    <name type="scientific">Geodermatophilus sabuli</name>
    <dbReference type="NCBI Taxonomy" id="1564158"/>
    <lineage>
        <taxon>Bacteria</taxon>
        <taxon>Bacillati</taxon>
        <taxon>Actinomycetota</taxon>
        <taxon>Actinomycetes</taxon>
        <taxon>Geodermatophilales</taxon>
        <taxon>Geodermatophilaceae</taxon>
        <taxon>Geodermatophilus</taxon>
    </lineage>
</organism>
<sequence>MTQDRTDRTGDYGYDLAHEDATASPGPPAQPHPGPPPPPAGPDEDAGDHSYDEAHDFRSR</sequence>
<dbReference type="Proteomes" id="UP000219514">
    <property type="component" value="Unassembled WGS sequence"/>
</dbReference>
<feature type="compositionally biased region" description="Basic and acidic residues" evidence="1">
    <location>
        <begin position="1"/>
        <end position="21"/>
    </location>
</feature>
<dbReference type="RefSeq" id="WP_097208465.1">
    <property type="nucleotide sequence ID" value="NZ_JACHXB010000002.1"/>
</dbReference>
<gene>
    <name evidence="2" type="ORF">SAMN06893097_11144</name>
</gene>
<reference evidence="2 3" key="1">
    <citation type="submission" date="2017-09" db="EMBL/GenBank/DDBJ databases">
        <authorList>
            <person name="Ehlers B."/>
            <person name="Leendertz F.H."/>
        </authorList>
    </citation>
    <scope>NUCLEOTIDE SEQUENCE [LARGE SCALE GENOMIC DNA]</scope>
    <source>
        <strain evidence="2 3">DSM 46844</strain>
    </source>
</reference>
<name>A0A285EHP5_9ACTN</name>
<protein>
    <submittedName>
        <fullName evidence="2">Uncharacterized protein</fullName>
    </submittedName>
</protein>
<evidence type="ECO:0000256" key="1">
    <source>
        <dbReference type="SAM" id="MobiDB-lite"/>
    </source>
</evidence>
<evidence type="ECO:0000313" key="3">
    <source>
        <dbReference type="Proteomes" id="UP000219514"/>
    </source>
</evidence>
<proteinExistence type="predicted"/>